<comment type="caution">
    <text evidence="2">The sequence shown here is derived from an EMBL/GenBank/DDBJ whole genome shotgun (WGS) entry which is preliminary data.</text>
</comment>
<accession>A0A830BHZ7</accession>
<dbReference type="AlphaFoldDB" id="A0A830BHZ7"/>
<evidence type="ECO:0000256" key="1">
    <source>
        <dbReference type="SAM" id="MobiDB-lite"/>
    </source>
</evidence>
<dbReference type="Proteomes" id="UP000653305">
    <property type="component" value="Unassembled WGS sequence"/>
</dbReference>
<proteinExistence type="predicted"/>
<protein>
    <submittedName>
        <fullName evidence="2">Uncharacterized protein</fullName>
    </submittedName>
</protein>
<name>A0A830BHZ7_9LAMI</name>
<feature type="compositionally biased region" description="Basic and acidic residues" evidence="1">
    <location>
        <begin position="50"/>
        <end position="64"/>
    </location>
</feature>
<organism evidence="2 3">
    <name type="scientific">Phtheirospermum japonicum</name>
    <dbReference type="NCBI Taxonomy" id="374723"/>
    <lineage>
        <taxon>Eukaryota</taxon>
        <taxon>Viridiplantae</taxon>
        <taxon>Streptophyta</taxon>
        <taxon>Embryophyta</taxon>
        <taxon>Tracheophyta</taxon>
        <taxon>Spermatophyta</taxon>
        <taxon>Magnoliopsida</taxon>
        <taxon>eudicotyledons</taxon>
        <taxon>Gunneridae</taxon>
        <taxon>Pentapetalae</taxon>
        <taxon>asterids</taxon>
        <taxon>lamiids</taxon>
        <taxon>Lamiales</taxon>
        <taxon>Orobanchaceae</taxon>
        <taxon>Orobanchaceae incertae sedis</taxon>
        <taxon>Phtheirospermum</taxon>
    </lineage>
</organism>
<evidence type="ECO:0000313" key="2">
    <source>
        <dbReference type="EMBL" id="GFP84738.1"/>
    </source>
</evidence>
<sequence length="139" mass="15247">MEKILLFDVGLGFAKKTDILAGKMERSSSKSIQDAANLMRGNNNRARVRSRSEEEVFSDGRDDGMSESCEGKLGSLVRDPICRRCGEEVGTRVQAVLLLLGGYEVPPTGIPTQGMTPQNPRGTWVIIQRGRVNQSELPL</sequence>
<gene>
    <name evidence="2" type="ORF">PHJA_000617700</name>
</gene>
<dbReference type="EMBL" id="BMAC01000092">
    <property type="protein sequence ID" value="GFP84738.1"/>
    <property type="molecule type" value="Genomic_DNA"/>
</dbReference>
<evidence type="ECO:0000313" key="3">
    <source>
        <dbReference type="Proteomes" id="UP000653305"/>
    </source>
</evidence>
<feature type="region of interest" description="Disordered" evidence="1">
    <location>
        <begin position="30"/>
        <end position="70"/>
    </location>
</feature>
<keyword evidence="3" id="KW-1185">Reference proteome</keyword>
<reference evidence="2" key="1">
    <citation type="submission" date="2020-07" db="EMBL/GenBank/DDBJ databases">
        <title>Ethylene signaling mediates host invasion by parasitic plants.</title>
        <authorList>
            <person name="Yoshida S."/>
        </authorList>
    </citation>
    <scope>NUCLEOTIDE SEQUENCE</scope>
    <source>
        <strain evidence="2">Okayama</strain>
    </source>
</reference>